<proteinExistence type="predicted"/>
<reference evidence="2 3" key="1">
    <citation type="submission" date="2017-07" db="EMBL/GenBank/DDBJ databases">
        <title>Draft Genome Sequences of Select Purple Nonsulfur Bacteria.</title>
        <authorList>
            <person name="Lasarre B."/>
            <person name="Mckinlay J.B."/>
        </authorList>
    </citation>
    <scope>NUCLEOTIDE SEQUENCE [LARGE SCALE GENOMIC DNA]</scope>
    <source>
        <strain evidence="2 3">DSM 11907</strain>
    </source>
</reference>
<gene>
    <name evidence="2" type="ORF">CH338_06310</name>
</gene>
<dbReference type="SUPFAM" id="SSF88697">
    <property type="entry name" value="PUA domain-like"/>
    <property type="match status" value="1"/>
</dbReference>
<keyword evidence="3" id="KW-1185">Reference proteome</keyword>
<evidence type="ECO:0000313" key="2">
    <source>
        <dbReference type="EMBL" id="RAI40463.1"/>
    </source>
</evidence>
<organism evidence="2 3">
    <name type="scientific">Rhodoplanes elegans</name>
    <dbReference type="NCBI Taxonomy" id="29408"/>
    <lineage>
        <taxon>Bacteria</taxon>
        <taxon>Pseudomonadati</taxon>
        <taxon>Pseudomonadota</taxon>
        <taxon>Alphaproteobacteria</taxon>
        <taxon>Hyphomicrobiales</taxon>
        <taxon>Nitrobacteraceae</taxon>
        <taxon>Rhodoplanes</taxon>
    </lineage>
</organism>
<dbReference type="Pfam" id="PF12961">
    <property type="entry name" value="DUF3850"/>
    <property type="match status" value="1"/>
</dbReference>
<evidence type="ECO:0000313" key="3">
    <source>
        <dbReference type="Proteomes" id="UP000248863"/>
    </source>
</evidence>
<name>A0A327KRY9_9BRAD</name>
<dbReference type="EMBL" id="NPEU01000041">
    <property type="protein sequence ID" value="RAI40463.1"/>
    <property type="molecule type" value="Genomic_DNA"/>
</dbReference>
<evidence type="ECO:0000259" key="1">
    <source>
        <dbReference type="Pfam" id="PF12961"/>
    </source>
</evidence>
<comment type="caution">
    <text evidence="2">The sequence shown here is derived from an EMBL/GenBank/DDBJ whole genome shotgun (WGS) entry which is preliminary data.</text>
</comment>
<dbReference type="InterPro" id="IPR015947">
    <property type="entry name" value="PUA-like_sf"/>
</dbReference>
<feature type="domain" description="DUF3850" evidence="1">
    <location>
        <begin position="5"/>
        <end position="87"/>
    </location>
</feature>
<sequence>MAREHDLKCWDVYWDAISNGEKTFEVRRDDRGFQKGDTLILKRWDRERNNFTRTISDNRPYELRRRIKYVLTGGQFGIEPGYVVLGLGR</sequence>
<dbReference type="AlphaFoldDB" id="A0A327KRY9"/>
<protein>
    <recommendedName>
        <fullName evidence="1">DUF3850 domain-containing protein</fullName>
    </recommendedName>
</protein>
<dbReference type="InterPro" id="IPR039440">
    <property type="entry name" value="DUF3850"/>
</dbReference>
<dbReference type="Gene3D" id="2.30.130.30">
    <property type="entry name" value="Hypothetical protein"/>
    <property type="match status" value="1"/>
</dbReference>
<accession>A0A327KRY9</accession>
<dbReference type="Proteomes" id="UP000248863">
    <property type="component" value="Unassembled WGS sequence"/>
</dbReference>
<dbReference type="OrthoDB" id="5465318at2"/>